<dbReference type="EMBL" id="LCLH01000014">
    <property type="protein sequence ID" value="KKU13749.1"/>
    <property type="molecule type" value="Genomic_DNA"/>
</dbReference>
<proteinExistence type="predicted"/>
<evidence type="ECO:0000256" key="6">
    <source>
        <dbReference type="SAM" id="Phobius"/>
    </source>
</evidence>
<keyword evidence="4 6" id="KW-1133">Transmembrane helix</keyword>
<comment type="caution">
    <text evidence="8">The sequence shown here is derived from an EMBL/GenBank/DDBJ whole genome shotgun (WGS) entry which is preliminary data.</text>
</comment>
<dbReference type="STRING" id="1619050.UX20_C0014G0008"/>
<sequence>MAYTSLLFHHKGSIIKAAIVGALIAVLVSVFLPQEYAATTKLLVIPKVNLGVDPYTAVKSGERINQTLSEVIRTTSFFDKVMSASGFQIDQSPYQTTEQKKRKRWERAVSPTVLSGTSLLSVTAFDTDQKQAEVLAGAVAFVLQTRGTEYTGADVEIKVVDTPVLSRFPVRPNYVLNLIFGALVFGLIAAGNLVWKSEN</sequence>
<reference evidence="8 9" key="1">
    <citation type="journal article" date="2015" name="Nature">
        <title>rRNA introns, odd ribosomes, and small enigmatic genomes across a large radiation of phyla.</title>
        <authorList>
            <person name="Brown C.T."/>
            <person name="Hug L.A."/>
            <person name="Thomas B.C."/>
            <person name="Sharon I."/>
            <person name="Castelle C.J."/>
            <person name="Singh A."/>
            <person name="Wilkins M.J."/>
            <person name="Williams K.H."/>
            <person name="Banfield J.F."/>
        </authorList>
    </citation>
    <scope>NUCLEOTIDE SEQUENCE [LARGE SCALE GENOMIC DNA]</scope>
</reference>
<dbReference type="PANTHER" id="PTHR32309">
    <property type="entry name" value="TYROSINE-PROTEIN KINASE"/>
    <property type="match status" value="1"/>
</dbReference>
<organism evidence="8 9">
    <name type="scientific">Candidatus Magasanikbacteria bacterium GW2011_GWC2_45_8</name>
    <dbReference type="NCBI Taxonomy" id="1619050"/>
    <lineage>
        <taxon>Bacteria</taxon>
        <taxon>Candidatus Magasanikiibacteriota</taxon>
    </lineage>
</organism>
<dbReference type="AlphaFoldDB" id="A0A0G1MZT9"/>
<name>A0A0G1MZT9_9BACT</name>
<accession>A0A0G1MZT9</accession>
<dbReference type="InterPro" id="IPR050445">
    <property type="entry name" value="Bact_polysacc_biosynth/exp"/>
</dbReference>
<keyword evidence="3 6" id="KW-0812">Transmembrane</keyword>
<feature type="transmembrane region" description="Helical" evidence="6">
    <location>
        <begin position="174"/>
        <end position="195"/>
    </location>
</feature>
<evidence type="ECO:0000256" key="1">
    <source>
        <dbReference type="ARBA" id="ARBA00004651"/>
    </source>
</evidence>
<dbReference type="Proteomes" id="UP000034911">
    <property type="component" value="Unassembled WGS sequence"/>
</dbReference>
<dbReference type="InterPro" id="IPR003856">
    <property type="entry name" value="LPS_length_determ_N"/>
</dbReference>
<dbReference type="PANTHER" id="PTHR32309:SF31">
    <property type="entry name" value="CAPSULAR EXOPOLYSACCHARIDE FAMILY"/>
    <property type="match status" value="1"/>
</dbReference>
<dbReference type="GO" id="GO:0005886">
    <property type="term" value="C:plasma membrane"/>
    <property type="evidence" value="ECO:0007669"/>
    <property type="project" value="UniProtKB-SubCell"/>
</dbReference>
<evidence type="ECO:0000313" key="9">
    <source>
        <dbReference type="Proteomes" id="UP000034911"/>
    </source>
</evidence>
<evidence type="ECO:0000313" key="8">
    <source>
        <dbReference type="EMBL" id="KKU13749.1"/>
    </source>
</evidence>
<gene>
    <name evidence="8" type="ORF">UX20_C0014G0008</name>
</gene>
<protein>
    <recommendedName>
        <fullName evidence="7">Polysaccharide chain length determinant N-terminal domain-containing protein</fullName>
    </recommendedName>
</protein>
<comment type="subcellular location">
    <subcellularLocation>
        <location evidence="1">Cell membrane</location>
        <topology evidence="1">Multi-pass membrane protein</topology>
    </subcellularLocation>
</comment>
<evidence type="ECO:0000256" key="4">
    <source>
        <dbReference type="ARBA" id="ARBA00022989"/>
    </source>
</evidence>
<keyword evidence="5 6" id="KW-0472">Membrane</keyword>
<feature type="domain" description="Polysaccharide chain length determinant N-terminal" evidence="7">
    <location>
        <begin position="5"/>
        <end position="83"/>
    </location>
</feature>
<keyword evidence="2" id="KW-1003">Cell membrane</keyword>
<dbReference type="Pfam" id="PF02706">
    <property type="entry name" value="Wzz"/>
    <property type="match status" value="1"/>
</dbReference>
<evidence type="ECO:0000256" key="2">
    <source>
        <dbReference type="ARBA" id="ARBA00022475"/>
    </source>
</evidence>
<evidence type="ECO:0000259" key="7">
    <source>
        <dbReference type="Pfam" id="PF02706"/>
    </source>
</evidence>
<feature type="transmembrane region" description="Helical" evidence="6">
    <location>
        <begin position="12"/>
        <end position="32"/>
    </location>
</feature>
<evidence type="ECO:0000256" key="5">
    <source>
        <dbReference type="ARBA" id="ARBA00023136"/>
    </source>
</evidence>
<evidence type="ECO:0000256" key="3">
    <source>
        <dbReference type="ARBA" id="ARBA00022692"/>
    </source>
</evidence>